<dbReference type="InterPro" id="IPR016166">
    <property type="entry name" value="FAD-bd_PCMH"/>
</dbReference>
<dbReference type="Pfam" id="PF04030">
    <property type="entry name" value="ALO"/>
    <property type="match status" value="1"/>
</dbReference>
<dbReference type="InterPro" id="IPR007173">
    <property type="entry name" value="ALO_C"/>
</dbReference>
<dbReference type="GO" id="GO:0016020">
    <property type="term" value="C:membrane"/>
    <property type="evidence" value="ECO:0007669"/>
    <property type="project" value="InterPro"/>
</dbReference>
<dbReference type="AlphaFoldDB" id="A0A1H6CBU3"/>
<keyword evidence="1" id="KW-0274">FAD</keyword>
<keyword evidence="5" id="KW-1185">Reference proteome</keyword>
<dbReference type="InterPro" id="IPR006311">
    <property type="entry name" value="TAT_signal"/>
</dbReference>
<evidence type="ECO:0000256" key="2">
    <source>
        <dbReference type="ARBA" id="ARBA00023002"/>
    </source>
</evidence>
<name>A0A1H6CBU3_9BACT</name>
<reference evidence="4 5" key="1">
    <citation type="submission" date="2016-10" db="EMBL/GenBank/DDBJ databases">
        <authorList>
            <person name="de Groot N.N."/>
        </authorList>
    </citation>
    <scope>NUCLEOTIDE SEQUENCE [LARGE SCALE GENOMIC DNA]</scope>
    <source>
        <strain evidence="4 5">DSM 22489</strain>
    </source>
</reference>
<keyword evidence="1" id="KW-0285">Flavoprotein</keyword>
<dbReference type="InterPro" id="IPR016171">
    <property type="entry name" value="Vanillyl_alc_oxidase_C-sub2"/>
</dbReference>
<evidence type="ECO:0000313" key="4">
    <source>
        <dbReference type="EMBL" id="SEG70414.1"/>
    </source>
</evidence>
<dbReference type="Gene3D" id="3.30.43.10">
    <property type="entry name" value="Uridine Diphospho-n-acetylenolpyruvylglucosamine Reductase, domain 2"/>
    <property type="match status" value="1"/>
</dbReference>
<dbReference type="Gene3D" id="3.30.70.2530">
    <property type="match status" value="1"/>
</dbReference>
<dbReference type="GO" id="GO:0080049">
    <property type="term" value="F:L-gulono-1,4-lactone dehydrogenase activity"/>
    <property type="evidence" value="ECO:0007669"/>
    <property type="project" value="TreeGrafter"/>
</dbReference>
<gene>
    <name evidence="4" type="ORF">SAMN05421819_4435</name>
</gene>
<sequence length="451" mass="49020">MNRREFLKTTSSITAGAMLTGSSVAQSVTAPHQGAHTNWAGNYTFTAPQVDHPASAEEVRKLVVAAKHAKALGSGHSFNNIADTAGDQLGMLTLGGMALDAQGKTVTVGAGVKYGQFAPWLDQQGFAVHNLASLPHVTVAGACATGTHGSGIRNGCLSTAVEAFELVDASGEVHTISRAANPDIFPGAVVALGALGVVTRTTLRVVPRFDIAQVVYENLSFDQLEHNFDAIMGSGYSVSLFTTWQGHRANQVWLKQLPGDHTPLPGNYPAELYGASMQVTKLHPVPGHEATACTDQFGQPGPWYERLPHFKMNFTPSSGNEIQTEYFVPREHAYQAILAVEKLRDRITPHLFITELRCIAADDLWMSMAYQQDSLAIHFTWKPEPAAVNAVIPLIEQALKPFRPRPHWAKVNTIPASDLKAAYPRYGDFVALVKKFDPQGKFRNAYLERVL</sequence>
<proteinExistence type="predicted"/>
<dbReference type="InterPro" id="IPR016167">
    <property type="entry name" value="FAD-bd_PCMH_sub1"/>
</dbReference>
<dbReference type="InterPro" id="IPR006094">
    <property type="entry name" value="Oxid_FAD_bind_N"/>
</dbReference>
<dbReference type="InterPro" id="IPR010031">
    <property type="entry name" value="FAD_lactone_oxidase-like"/>
</dbReference>
<dbReference type="InterPro" id="IPR016169">
    <property type="entry name" value="FAD-bd_PCMH_sub2"/>
</dbReference>
<dbReference type="Proteomes" id="UP000236728">
    <property type="component" value="Unassembled WGS sequence"/>
</dbReference>
<dbReference type="GO" id="GO:0003885">
    <property type="term" value="F:D-arabinono-1,4-lactone oxidase activity"/>
    <property type="evidence" value="ECO:0007669"/>
    <property type="project" value="InterPro"/>
</dbReference>
<dbReference type="PROSITE" id="PS51387">
    <property type="entry name" value="FAD_PCMH"/>
    <property type="match status" value="1"/>
</dbReference>
<dbReference type="Gene3D" id="1.10.45.10">
    <property type="entry name" value="Vanillyl-alcohol Oxidase, Chain A, domain 4"/>
    <property type="match status" value="1"/>
</dbReference>
<dbReference type="InterPro" id="IPR036318">
    <property type="entry name" value="FAD-bd_PCMH-like_sf"/>
</dbReference>
<dbReference type="PANTHER" id="PTHR43762:SF1">
    <property type="entry name" value="D-ARABINONO-1,4-LACTONE OXIDASE"/>
    <property type="match status" value="1"/>
</dbReference>
<dbReference type="Gene3D" id="3.30.465.10">
    <property type="match status" value="1"/>
</dbReference>
<dbReference type="GO" id="GO:0071949">
    <property type="term" value="F:FAD binding"/>
    <property type="evidence" value="ECO:0007669"/>
    <property type="project" value="InterPro"/>
</dbReference>
<dbReference type="PANTHER" id="PTHR43762">
    <property type="entry name" value="L-GULONOLACTONE OXIDASE"/>
    <property type="match status" value="1"/>
</dbReference>
<dbReference type="PROSITE" id="PS51318">
    <property type="entry name" value="TAT"/>
    <property type="match status" value="1"/>
</dbReference>
<evidence type="ECO:0000259" key="3">
    <source>
        <dbReference type="PROSITE" id="PS51387"/>
    </source>
</evidence>
<dbReference type="EMBL" id="FNVA01000009">
    <property type="protein sequence ID" value="SEG70414.1"/>
    <property type="molecule type" value="Genomic_DNA"/>
</dbReference>
<dbReference type="Pfam" id="PF01565">
    <property type="entry name" value="FAD_binding_4"/>
    <property type="match status" value="1"/>
</dbReference>
<evidence type="ECO:0000313" key="5">
    <source>
        <dbReference type="Proteomes" id="UP000236728"/>
    </source>
</evidence>
<dbReference type="Gene3D" id="3.30.70.2520">
    <property type="match status" value="1"/>
</dbReference>
<protein>
    <submittedName>
        <fullName evidence="4">Xylitol oxidase</fullName>
    </submittedName>
</protein>
<dbReference type="SUPFAM" id="SSF56176">
    <property type="entry name" value="FAD-binding/transporter-associated domain-like"/>
    <property type="match status" value="1"/>
</dbReference>
<accession>A0A1H6CBU3</accession>
<organism evidence="4 5">
    <name type="scientific">Bryocella elongata</name>
    <dbReference type="NCBI Taxonomy" id="863522"/>
    <lineage>
        <taxon>Bacteria</taxon>
        <taxon>Pseudomonadati</taxon>
        <taxon>Acidobacteriota</taxon>
        <taxon>Terriglobia</taxon>
        <taxon>Terriglobales</taxon>
        <taxon>Acidobacteriaceae</taxon>
        <taxon>Bryocella</taxon>
    </lineage>
</organism>
<dbReference type="PIRSF" id="PIRSF000136">
    <property type="entry name" value="LGO_GLO"/>
    <property type="match status" value="1"/>
</dbReference>
<dbReference type="OrthoDB" id="9800184at2"/>
<feature type="domain" description="FAD-binding PCMH-type" evidence="3">
    <location>
        <begin position="43"/>
        <end position="208"/>
    </location>
</feature>
<keyword evidence="2" id="KW-0560">Oxidoreductase</keyword>
<evidence type="ECO:0000256" key="1">
    <source>
        <dbReference type="ARBA" id="ARBA00022827"/>
    </source>
</evidence>